<sequence>MAATRRNGNDNDNDNEKLQLPDDFANVANVVGIVAKSDQPYKHAYQQKLQYVPVCTRGKSITLLEYVKCLCQNLTSVSNEFHTHTWEYADTVKLIYIKRKQRNK</sequence>
<dbReference type="VEuPathDB" id="VectorBase:GAUT021848"/>
<keyword evidence="2" id="KW-1185">Reference proteome</keyword>
<evidence type="ECO:0000313" key="1">
    <source>
        <dbReference type="EnsemblMetazoa" id="GAUT021848-PA"/>
    </source>
</evidence>
<dbReference type="Proteomes" id="UP000078200">
    <property type="component" value="Unassembled WGS sequence"/>
</dbReference>
<reference evidence="1" key="1">
    <citation type="submission" date="2020-05" db="UniProtKB">
        <authorList>
            <consortium name="EnsemblMetazoa"/>
        </authorList>
    </citation>
    <scope>IDENTIFICATION</scope>
    <source>
        <strain evidence="1">TTRI</strain>
    </source>
</reference>
<accession>A0A1A9V0L3</accession>
<name>A0A1A9V0L3_GLOAU</name>
<organism evidence="1 2">
    <name type="scientific">Glossina austeni</name>
    <name type="common">Savannah tsetse fly</name>
    <dbReference type="NCBI Taxonomy" id="7395"/>
    <lineage>
        <taxon>Eukaryota</taxon>
        <taxon>Metazoa</taxon>
        <taxon>Ecdysozoa</taxon>
        <taxon>Arthropoda</taxon>
        <taxon>Hexapoda</taxon>
        <taxon>Insecta</taxon>
        <taxon>Pterygota</taxon>
        <taxon>Neoptera</taxon>
        <taxon>Endopterygota</taxon>
        <taxon>Diptera</taxon>
        <taxon>Brachycera</taxon>
        <taxon>Muscomorpha</taxon>
        <taxon>Hippoboscoidea</taxon>
        <taxon>Glossinidae</taxon>
        <taxon>Glossina</taxon>
    </lineage>
</organism>
<protein>
    <submittedName>
        <fullName evidence="1">Uncharacterized protein</fullName>
    </submittedName>
</protein>
<dbReference type="EnsemblMetazoa" id="GAUT021848-RA">
    <property type="protein sequence ID" value="GAUT021848-PA"/>
    <property type="gene ID" value="GAUT021848"/>
</dbReference>
<dbReference type="AlphaFoldDB" id="A0A1A9V0L3"/>
<proteinExistence type="predicted"/>
<evidence type="ECO:0000313" key="2">
    <source>
        <dbReference type="Proteomes" id="UP000078200"/>
    </source>
</evidence>